<dbReference type="eggNOG" id="COG0725">
    <property type="taxonomic scope" value="Bacteria"/>
</dbReference>
<name>E3G602_ENTLS</name>
<reference evidence="2" key="1">
    <citation type="submission" date="2010-10" db="EMBL/GenBank/DDBJ databases">
        <title>Complete sequence of Enterobacter cloacae SCF1.</title>
        <authorList>
            <consortium name="US DOE Joint Genome Institute"/>
            <person name="Lucas S."/>
            <person name="Copeland A."/>
            <person name="Lapidus A."/>
            <person name="Cheng J.-F."/>
            <person name="Bruce D."/>
            <person name="Goodwin L."/>
            <person name="Pitluck S."/>
            <person name="Davenport K."/>
            <person name="Detter J.C."/>
            <person name="Han C."/>
            <person name="Tapia R."/>
            <person name="Land M."/>
            <person name="Hauser L."/>
            <person name="Chang Y.-J."/>
            <person name="Jeffries C."/>
            <person name="Kyrpides N."/>
            <person name="Ivanova N."/>
            <person name="Mikhailova N."/>
            <person name="DeAngelis K."/>
            <person name="Arkin A.P."/>
            <person name="Chivian D."/>
            <person name="Edwards B."/>
            <person name="Woo H."/>
            <person name="Hazen T.C."/>
            <person name="Woyke T."/>
        </authorList>
    </citation>
    <scope>NUCLEOTIDE SEQUENCE [LARGE SCALE GENOMIC DNA]</scope>
    <source>
        <strain evidence="2">SCF1</strain>
    </source>
</reference>
<sequence>MTATLSVLAAGSLKRALLPLTASFAQTTGLTVDIDFGPAGLLRERIEAGERCSLFASANTAHPQALLRQGKALSAQTFAFNRLNLTARRLADAPPRDWLALLADPALRLATSTPGSDPSGDYTWQLFDNIEARHPGLGAALKHRALPLVGGRDTLTVPAAEVASAWIIRSGRAELFIGYAHYSRALAGADDLQILSIPAPYNPLCEYQMALLDDNEPTRRLAQYIVSAAGQSVLRQMGFLTLEAE</sequence>
<dbReference type="PANTHER" id="PTHR30632:SF0">
    <property type="entry name" value="SULFATE-BINDING PROTEIN"/>
    <property type="match status" value="1"/>
</dbReference>
<reference evidence="1 2" key="2">
    <citation type="journal article" date="2011" name="Stand. Genomic Sci.">
        <title>Complete genome sequence of 'Enterobacter lignolyticus' SCF1.</title>
        <authorList>
            <person name="Deangelis K.M."/>
            <person name="D'Haeseleer P."/>
            <person name="Chivian D."/>
            <person name="Fortney J.L."/>
            <person name="Khudyakov J."/>
            <person name="Simmons B."/>
            <person name="Woo H."/>
            <person name="Arkin A.P."/>
            <person name="Davenport K.W."/>
            <person name="Goodwin L."/>
            <person name="Chen A."/>
            <person name="Ivanova N."/>
            <person name="Kyrpides N.C."/>
            <person name="Mavromatis K."/>
            <person name="Woyke T."/>
            <person name="Hazen T.C."/>
        </authorList>
    </citation>
    <scope>NUCLEOTIDE SEQUENCE [LARGE SCALE GENOMIC DNA]</scope>
    <source>
        <strain evidence="1 2">SCF1</strain>
    </source>
</reference>
<keyword evidence="2" id="KW-1185">Reference proteome</keyword>
<dbReference type="Pfam" id="PF13531">
    <property type="entry name" value="SBP_bac_11"/>
    <property type="match status" value="1"/>
</dbReference>
<dbReference type="GO" id="GO:0030973">
    <property type="term" value="F:molybdate ion binding"/>
    <property type="evidence" value="ECO:0007669"/>
    <property type="project" value="TreeGrafter"/>
</dbReference>
<accession>E3G602</accession>
<dbReference type="HOGENOM" id="CLU_083611_0_0_6"/>
<dbReference type="GO" id="GO:0015689">
    <property type="term" value="P:molybdate ion transport"/>
    <property type="evidence" value="ECO:0007669"/>
    <property type="project" value="TreeGrafter"/>
</dbReference>
<dbReference type="Gene3D" id="3.40.190.10">
    <property type="entry name" value="Periplasmic binding protein-like II"/>
    <property type="match status" value="2"/>
</dbReference>
<gene>
    <name evidence="1" type="ordered locus">Entcl_2129</name>
</gene>
<organism evidence="1 2">
    <name type="scientific">Enterobacter lignolyticus (strain SCF1)</name>
    <dbReference type="NCBI Taxonomy" id="701347"/>
    <lineage>
        <taxon>Bacteria</taxon>
        <taxon>Pseudomonadati</taxon>
        <taxon>Pseudomonadota</taxon>
        <taxon>Gammaproteobacteria</taxon>
        <taxon>Enterobacterales</taxon>
        <taxon>Enterobacteriaceae</taxon>
        <taxon>Pluralibacter</taxon>
    </lineage>
</organism>
<evidence type="ECO:0000313" key="1">
    <source>
        <dbReference type="EMBL" id="ADO48383.1"/>
    </source>
</evidence>
<proteinExistence type="predicted"/>
<dbReference type="SUPFAM" id="SSF53850">
    <property type="entry name" value="Periplasmic binding protein-like II"/>
    <property type="match status" value="1"/>
</dbReference>
<dbReference type="STRING" id="701347.Entcl_2129"/>
<dbReference type="AlphaFoldDB" id="E3G602"/>
<dbReference type="KEGG" id="esc:Entcl_2129"/>
<protein>
    <submittedName>
        <fullName evidence="1">Molybdenum ABC transporter, periplasmic molybdate-binding protein</fullName>
    </submittedName>
</protein>
<dbReference type="EMBL" id="CP002272">
    <property type="protein sequence ID" value="ADO48383.1"/>
    <property type="molecule type" value="Genomic_DNA"/>
</dbReference>
<dbReference type="Proteomes" id="UP000006872">
    <property type="component" value="Chromosome"/>
</dbReference>
<evidence type="ECO:0000313" key="2">
    <source>
        <dbReference type="Proteomes" id="UP000006872"/>
    </source>
</evidence>
<dbReference type="PANTHER" id="PTHR30632">
    <property type="entry name" value="MOLYBDATE-BINDING PERIPLASMIC PROTEIN"/>
    <property type="match status" value="1"/>
</dbReference>
<dbReference type="InterPro" id="IPR050682">
    <property type="entry name" value="ModA/WtpA"/>
</dbReference>